<evidence type="ECO:0000313" key="4">
    <source>
        <dbReference type="Proteomes" id="UP000682733"/>
    </source>
</evidence>
<name>A0A8S2HNL1_9BILA</name>
<evidence type="ECO:0000313" key="2">
    <source>
        <dbReference type="EMBL" id="CAF0883263.1"/>
    </source>
</evidence>
<dbReference type="EMBL" id="CAJOBA010002986">
    <property type="protein sequence ID" value="CAF3666629.1"/>
    <property type="molecule type" value="Genomic_DNA"/>
</dbReference>
<feature type="non-terminal residue" evidence="3">
    <location>
        <position position="607"/>
    </location>
</feature>
<protein>
    <submittedName>
        <fullName evidence="3">Uncharacterized protein</fullName>
    </submittedName>
</protein>
<comment type="caution">
    <text evidence="3">The sequence shown here is derived from an EMBL/GenBank/DDBJ whole genome shotgun (WGS) entry which is preliminary data.</text>
</comment>
<feature type="region of interest" description="Disordered" evidence="1">
    <location>
        <begin position="550"/>
        <end position="570"/>
    </location>
</feature>
<feature type="compositionally biased region" description="Basic and acidic residues" evidence="1">
    <location>
        <begin position="409"/>
        <end position="424"/>
    </location>
</feature>
<organism evidence="3 4">
    <name type="scientific">Didymodactylos carnosus</name>
    <dbReference type="NCBI Taxonomy" id="1234261"/>
    <lineage>
        <taxon>Eukaryota</taxon>
        <taxon>Metazoa</taxon>
        <taxon>Spiralia</taxon>
        <taxon>Gnathifera</taxon>
        <taxon>Rotifera</taxon>
        <taxon>Eurotatoria</taxon>
        <taxon>Bdelloidea</taxon>
        <taxon>Philodinida</taxon>
        <taxon>Philodinidae</taxon>
        <taxon>Didymodactylos</taxon>
    </lineage>
</organism>
<feature type="region of interest" description="Disordered" evidence="1">
    <location>
        <begin position="405"/>
        <end position="424"/>
    </location>
</feature>
<dbReference type="EMBL" id="CAJNOK010002986">
    <property type="protein sequence ID" value="CAF0883263.1"/>
    <property type="molecule type" value="Genomic_DNA"/>
</dbReference>
<sequence length="607" mass="70984">MSKAAIVQDPLKKRRVVIPRGQPEERYCVLNYDWFVDIQLLKRLRNNENELESSVFPFDEMFESHWQMYLEHQSHPSRIRIGLAMLSPRDKSIRADVKLIIITTHGGQIIMEHIFYDHCFFLSQGESISSFISEEISPKVYLDITGELYKDILNDRQTYNADEVTIIANVRFANEIEIQPKTKAHDFSRRFTTEWKLTKLRTIIEQINQSRPPVGNDRRLVSDKFTFYHTKIVDNFKTKLWRLFIKYPSAKQPLVLTLKTNNYQHSNYAKVEIACKKDNQVLRKFTQSFEDLSENYITEFFTLDELSTNIYKYCYEFNENNGRFFTIEYILLSIQIVQQLSKHDFPRTVKRIIEPTMISLTQNGTVQTKGVARMINHKSLTTGTKQTEVDRSISRGNTMTRTASVLYHENTKSPERKNGHASRENFNDKQFVADTWSEQIKAPPPLSNKWEQYFDESIQQKQLEQNGDQTHISRLEQYSKQTSHDQLFPSIVSKNHYTSNGNSSSSSEYRYNHTEMKSLADIHEKLSKSPQQNQKSPRLTVNKQTRFAQPSRLSANTAIRRRSSDTNPPLPSISFSSTWDLPENFTFLSNLFHSGLHSDVTLKKQDY</sequence>
<dbReference type="Proteomes" id="UP000677228">
    <property type="component" value="Unassembled WGS sequence"/>
</dbReference>
<dbReference type="Proteomes" id="UP000682733">
    <property type="component" value="Unassembled WGS sequence"/>
</dbReference>
<accession>A0A8S2HNL1</accession>
<evidence type="ECO:0000313" key="3">
    <source>
        <dbReference type="EMBL" id="CAF3666629.1"/>
    </source>
</evidence>
<proteinExistence type="predicted"/>
<evidence type="ECO:0000256" key="1">
    <source>
        <dbReference type="SAM" id="MobiDB-lite"/>
    </source>
</evidence>
<reference evidence="3" key="1">
    <citation type="submission" date="2021-02" db="EMBL/GenBank/DDBJ databases">
        <authorList>
            <person name="Nowell W R."/>
        </authorList>
    </citation>
    <scope>NUCLEOTIDE SEQUENCE</scope>
</reference>
<dbReference type="AlphaFoldDB" id="A0A8S2HNL1"/>
<gene>
    <name evidence="2" type="ORF">OVA965_LOCUS8734</name>
    <name evidence="3" type="ORF">TMI583_LOCUS8728</name>
</gene>